<dbReference type="InterPro" id="IPR036907">
    <property type="entry name" value="5'-Nucleotdase_C_sf"/>
</dbReference>
<dbReference type="PANTHER" id="PTHR11575:SF22">
    <property type="entry name" value="ADL392WP"/>
    <property type="match status" value="1"/>
</dbReference>
<dbReference type="InterPro" id="IPR053828">
    <property type="entry name" value="Nucleosidase_C"/>
</dbReference>
<dbReference type="GO" id="GO:0005576">
    <property type="term" value="C:extracellular region"/>
    <property type="evidence" value="ECO:0007669"/>
    <property type="project" value="UniProtKB-ARBA"/>
</dbReference>
<sequence>MQSVLLALVFAGVALACGDDHTHAARDGHVHDHAKREFPTAKLTPPSRPLKWGSLNIIHTTDSHGWLLGHQKTSFPEPNYSADFGDFSSFVTHMKELALKKDVDLLLVDSGDLHDGTGLSDGYPAGGVDAQQSNEFFQNLPYDVLAIGNHELYIYNNTLDMHNNFAPHFNGRYLSSNVNITIDGVSKPVGSRFAKFKTRKGRAVTALGVLFDFTGNDANTTVQTVENMVKEAWFADAIKDEPDVFLLAGHMPVSRDNWPLVFNAIRAVHPLTPILILGGHTHIRDCLQLDGRSMSLESGRYMETVGWMSADLPEPKAHGHRRHNGEDHSVNKNITFSRRYLDPNRVTFEYHTGRGNFSFDTTWGRSITKGLEQLAKKFDLSFTYGTSPADFTINQAPFPSNNSLLSLMAEVMPVALTVNNTRASVPNIMITNSGSLRFDIYAGPFTKNDQLTASPFADSFLYIPNVPFSVANAVLPALNGAGADNRKRDEGVEAELWARGYVGTRYREWMENMARRDAELGGEARRAAANLTLGYVTTDACPGVGDDTPHAPLEFHAIPDFIASAAPTGIADDAPIDLVFVDFIETQLIGILNGLQSENVYTTADVAKYTSVLASEALGIYAEQVWN</sequence>
<dbReference type="InterPro" id="IPR014485">
    <property type="entry name" value="Pesterase_C1039"/>
</dbReference>
<feature type="chain" id="PRO_5042278428" evidence="1">
    <location>
        <begin position="17"/>
        <end position="627"/>
    </location>
</feature>
<feature type="signal peptide" evidence="1">
    <location>
        <begin position="1"/>
        <end position="16"/>
    </location>
</feature>
<organism evidence="3 4">
    <name type="scientific">Mycena albidolilacea</name>
    <dbReference type="NCBI Taxonomy" id="1033008"/>
    <lineage>
        <taxon>Eukaryota</taxon>
        <taxon>Fungi</taxon>
        <taxon>Dikarya</taxon>
        <taxon>Basidiomycota</taxon>
        <taxon>Agaricomycotina</taxon>
        <taxon>Agaricomycetes</taxon>
        <taxon>Agaricomycetidae</taxon>
        <taxon>Agaricales</taxon>
        <taxon>Marasmiineae</taxon>
        <taxon>Mycenaceae</taxon>
        <taxon>Mycena</taxon>
    </lineage>
</organism>
<reference evidence="3" key="1">
    <citation type="submission" date="2023-03" db="EMBL/GenBank/DDBJ databases">
        <title>Massive genome expansion in bonnet fungi (Mycena s.s.) driven by repeated elements and novel gene families across ecological guilds.</title>
        <authorList>
            <consortium name="Lawrence Berkeley National Laboratory"/>
            <person name="Harder C.B."/>
            <person name="Miyauchi S."/>
            <person name="Viragh M."/>
            <person name="Kuo A."/>
            <person name="Thoen E."/>
            <person name="Andreopoulos B."/>
            <person name="Lu D."/>
            <person name="Skrede I."/>
            <person name="Drula E."/>
            <person name="Henrissat B."/>
            <person name="Morin E."/>
            <person name="Kohler A."/>
            <person name="Barry K."/>
            <person name="LaButti K."/>
            <person name="Morin E."/>
            <person name="Salamov A."/>
            <person name="Lipzen A."/>
            <person name="Mereny Z."/>
            <person name="Hegedus B."/>
            <person name="Baldrian P."/>
            <person name="Stursova M."/>
            <person name="Weitz H."/>
            <person name="Taylor A."/>
            <person name="Grigoriev I.V."/>
            <person name="Nagy L.G."/>
            <person name="Martin F."/>
            <person name="Kauserud H."/>
        </authorList>
    </citation>
    <scope>NUCLEOTIDE SEQUENCE</scope>
    <source>
        <strain evidence="3">CBHHK002</strain>
    </source>
</reference>
<dbReference type="EMBL" id="JARIHO010000023">
    <property type="protein sequence ID" value="KAJ7343233.1"/>
    <property type="molecule type" value="Genomic_DNA"/>
</dbReference>
<dbReference type="PIRSF" id="PIRSF017316">
    <property type="entry name" value="Pesterase_C1039"/>
    <property type="match status" value="1"/>
</dbReference>
<dbReference type="Proteomes" id="UP001218218">
    <property type="component" value="Unassembled WGS sequence"/>
</dbReference>
<dbReference type="FunFam" id="3.60.21.10:FF:000043">
    <property type="entry name" value="Ser/Thr protein phosphatase family"/>
    <property type="match status" value="1"/>
</dbReference>
<dbReference type="CDD" id="cd07407">
    <property type="entry name" value="MPP_YHR202W_N"/>
    <property type="match status" value="1"/>
</dbReference>
<dbReference type="SUPFAM" id="SSF56300">
    <property type="entry name" value="Metallo-dependent phosphatases"/>
    <property type="match status" value="1"/>
</dbReference>
<dbReference type="Gene3D" id="3.90.780.10">
    <property type="entry name" value="5'-Nucleotidase, C-terminal domain"/>
    <property type="match status" value="1"/>
</dbReference>
<protein>
    <submittedName>
        <fullName evidence="3">Metallo-dependent phosphatase-like protein</fullName>
    </submittedName>
</protein>
<accession>A0AAD7EPH6</accession>
<gene>
    <name evidence="3" type="ORF">DFH08DRAFT_872152</name>
</gene>
<evidence type="ECO:0000313" key="3">
    <source>
        <dbReference type="EMBL" id="KAJ7343233.1"/>
    </source>
</evidence>
<feature type="domain" description="Putative 5'-nucleotidase C-terminal" evidence="2">
    <location>
        <begin position="390"/>
        <end position="588"/>
    </location>
</feature>
<dbReference type="InterPro" id="IPR041823">
    <property type="entry name" value="YHR202W_N"/>
</dbReference>
<name>A0AAD7EPH6_9AGAR</name>
<evidence type="ECO:0000313" key="4">
    <source>
        <dbReference type="Proteomes" id="UP001218218"/>
    </source>
</evidence>
<evidence type="ECO:0000259" key="2">
    <source>
        <dbReference type="Pfam" id="PF21953"/>
    </source>
</evidence>
<dbReference type="InterPro" id="IPR006179">
    <property type="entry name" value="5_nucleotidase/apyrase"/>
</dbReference>
<keyword evidence="1" id="KW-0732">Signal</keyword>
<dbReference type="Gene3D" id="3.60.21.10">
    <property type="match status" value="1"/>
</dbReference>
<dbReference type="AlphaFoldDB" id="A0AAD7EPH6"/>
<dbReference type="Pfam" id="PF21953">
    <property type="entry name" value="NadN_nucleosid_C"/>
    <property type="match status" value="1"/>
</dbReference>
<keyword evidence="4" id="KW-1185">Reference proteome</keyword>
<dbReference type="GO" id="GO:0009166">
    <property type="term" value="P:nucleotide catabolic process"/>
    <property type="evidence" value="ECO:0007669"/>
    <property type="project" value="InterPro"/>
</dbReference>
<dbReference type="InterPro" id="IPR029052">
    <property type="entry name" value="Metallo-depent_PP-like"/>
</dbReference>
<dbReference type="PANTHER" id="PTHR11575">
    <property type="entry name" value="5'-NUCLEOTIDASE-RELATED"/>
    <property type="match status" value="1"/>
</dbReference>
<dbReference type="GO" id="GO:0016787">
    <property type="term" value="F:hydrolase activity"/>
    <property type="evidence" value="ECO:0007669"/>
    <property type="project" value="InterPro"/>
</dbReference>
<proteinExistence type="predicted"/>
<comment type="caution">
    <text evidence="3">The sequence shown here is derived from an EMBL/GenBank/DDBJ whole genome shotgun (WGS) entry which is preliminary data.</text>
</comment>
<evidence type="ECO:0000256" key="1">
    <source>
        <dbReference type="SAM" id="SignalP"/>
    </source>
</evidence>
<dbReference type="GO" id="GO:0005829">
    <property type="term" value="C:cytosol"/>
    <property type="evidence" value="ECO:0007669"/>
    <property type="project" value="TreeGrafter"/>
</dbReference>
<dbReference type="SUPFAM" id="SSF55816">
    <property type="entry name" value="5'-nucleotidase (syn. UDP-sugar hydrolase), C-terminal domain"/>
    <property type="match status" value="1"/>
</dbReference>